<dbReference type="InterPro" id="IPR036388">
    <property type="entry name" value="WH-like_DNA-bd_sf"/>
</dbReference>
<dbReference type="OrthoDB" id="9802364at2"/>
<comment type="caution">
    <text evidence="2">The sequence shown here is derived from an EMBL/GenBank/DDBJ whole genome shotgun (WGS) entry which is preliminary data.</text>
</comment>
<dbReference type="GO" id="GO:0006508">
    <property type="term" value="P:proteolysis"/>
    <property type="evidence" value="ECO:0007669"/>
    <property type="project" value="InterPro"/>
</dbReference>
<evidence type="ECO:0000313" key="3">
    <source>
        <dbReference type="Proteomes" id="UP000272706"/>
    </source>
</evidence>
<dbReference type="EMBL" id="QZWZ01000106">
    <property type="protein sequence ID" value="RJT22256.1"/>
    <property type="molecule type" value="Genomic_DNA"/>
</dbReference>
<dbReference type="SUPFAM" id="SSF46785">
    <property type="entry name" value="Winged helix' DNA-binding domain"/>
    <property type="match status" value="1"/>
</dbReference>
<proteinExistence type="predicted"/>
<accession>A0A3A5JRI3</accession>
<dbReference type="Gene3D" id="1.10.10.10">
    <property type="entry name" value="Winged helix-like DNA-binding domain superfamily/Winged helix DNA-binding domain"/>
    <property type="match status" value="1"/>
</dbReference>
<evidence type="ECO:0000313" key="2">
    <source>
        <dbReference type="EMBL" id="RJT22256.1"/>
    </source>
</evidence>
<dbReference type="GO" id="GO:0004252">
    <property type="term" value="F:serine-type endopeptidase activity"/>
    <property type="evidence" value="ECO:0007669"/>
    <property type="project" value="InterPro"/>
</dbReference>
<name>A0A3A5JRI3_9HYPH</name>
<keyword evidence="3" id="KW-1185">Reference proteome</keyword>
<sequence>MNQLLDAKTPTRPRFTEKQGQYLAFISTYGLLNGRSPAERDMQRFFGVTAPSVHQMVLTLERTGLIRRQPGLARSIELLVEPDSLPRLQPVQNVKSLCRGTRRLQLFLYACESLNLFSFSKPDQTGTL</sequence>
<dbReference type="AlphaFoldDB" id="A0A3A5JRI3"/>
<gene>
    <name evidence="2" type="ORF">D3227_39535</name>
</gene>
<dbReference type="Pfam" id="PF01726">
    <property type="entry name" value="LexA_DNA_bind"/>
    <property type="match status" value="1"/>
</dbReference>
<dbReference type="InterPro" id="IPR036390">
    <property type="entry name" value="WH_DNA-bd_sf"/>
</dbReference>
<dbReference type="InterPro" id="IPR006199">
    <property type="entry name" value="LexA_DNA-bd_dom"/>
</dbReference>
<dbReference type="Proteomes" id="UP000272706">
    <property type="component" value="Unassembled WGS sequence"/>
</dbReference>
<protein>
    <submittedName>
        <fullName evidence="2">MarR family transcriptional regulator</fullName>
    </submittedName>
</protein>
<feature type="domain" description="LexA repressor DNA-binding" evidence="1">
    <location>
        <begin position="15"/>
        <end position="74"/>
    </location>
</feature>
<evidence type="ECO:0000259" key="1">
    <source>
        <dbReference type="Pfam" id="PF01726"/>
    </source>
</evidence>
<dbReference type="RefSeq" id="WP_120019375.1">
    <property type="nucleotide sequence ID" value="NZ_QZWZ01000106.1"/>
</dbReference>
<reference evidence="2 3" key="1">
    <citation type="submission" date="2018-09" db="EMBL/GenBank/DDBJ databases">
        <title>Mesorhizobium carmichaelinearum sp. nov. isolated from Carmichaelinea spp. root nodules in New Zealand.</title>
        <authorList>
            <person name="De Meyer S.E."/>
        </authorList>
    </citation>
    <scope>NUCLEOTIDE SEQUENCE [LARGE SCALE GENOMIC DNA]</scope>
    <source>
        <strain evidence="2 3">ICMP19557</strain>
    </source>
</reference>
<organism evidence="2 3">
    <name type="scientific">Mesorhizobium waimense</name>
    <dbReference type="NCBI Taxonomy" id="1300307"/>
    <lineage>
        <taxon>Bacteria</taxon>
        <taxon>Pseudomonadati</taxon>
        <taxon>Pseudomonadota</taxon>
        <taxon>Alphaproteobacteria</taxon>
        <taxon>Hyphomicrobiales</taxon>
        <taxon>Phyllobacteriaceae</taxon>
        <taxon>Mesorhizobium</taxon>
    </lineage>
</organism>